<dbReference type="Proteomes" id="UP000823990">
    <property type="component" value="Unassembled WGS sequence"/>
</dbReference>
<dbReference type="AlphaFoldDB" id="A0A9D1PZ65"/>
<reference evidence="6" key="1">
    <citation type="journal article" date="2021" name="PeerJ">
        <title>Extensive microbial diversity within the chicken gut microbiome revealed by metagenomics and culture.</title>
        <authorList>
            <person name="Gilroy R."/>
            <person name="Ravi A."/>
            <person name="Getino M."/>
            <person name="Pursley I."/>
            <person name="Horton D.L."/>
            <person name="Alikhan N.F."/>
            <person name="Baker D."/>
            <person name="Gharbi K."/>
            <person name="Hall N."/>
            <person name="Watson M."/>
            <person name="Adriaenssens E.M."/>
            <person name="Foster-Nyarko E."/>
            <person name="Jarju S."/>
            <person name="Secka A."/>
            <person name="Antonio M."/>
            <person name="Oren A."/>
            <person name="Chaudhuri R.R."/>
            <person name="La Ragione R."/>
            <person name="Hildebrand F."/>
            <person name="Pallen M.J."/>
        </authorList>
    </citation>
    <scope>NUCLEOTIDE SEQUENCE</scope>
    <source>
        <strain evidence="6">12435</strain>
    </source>
</reference>
<dbReference type="SUPFAM" id="SSF52467">
    <property type="entry name" value="DHS-like NAD/FAD-binding domain"/>
    <property type="match status" value="1"/>
</dbReference>
<dbReference type="InterPro" id="IPR026590">
    <property type="entry name" value="Ssirtuin_cat_dom"/>
</dbReference>
<name>A0A9D1PZ65_9FIRM</name>
<dbReference type="Gene3D" id="3.30.1600.10">
    <property type="entry name" value="SIR2/SIRT2 'Small Domain"/>
    <property type="match status" value="1"/>
</dbReference>
<accession>A0A9D1PZ65</accession>
<evidence type="ECO:0000256" key="4">
    <source>
        <dbReference type="PROSITE-ProRule" id="PRU00236"/>
    </source>
</evidence>
<dbReference type="GO" id="GO:0046872">
    <property type="term" value="F:metal ion binding"/>
    <property type="evidence" value="ECO:0007669"/>
    <property type="project" value="UniProtKB-KW"/>
</dbReference>
<evidence type="ECO:0000313" key="6">
    <source>
        <dbReference type="EMBL" id="HIW02305.1"/>
    </source>
</evidence>
<feature type="binding site" evidence="4">
    <location>
        <position position="135"/>
    </location>
    <ligand>
        <name>Zn(2+)</name>
        <dbReference type="ChEBI" id="CHEBI:29105"/>
    </ligand>
</feature>
<dbReference type="CDD" id="cd01407">
    <property type="entry name" value="SIR2-fam"/>
    <property type="match status" value="1"/>
</dbReference>
<keyword evidence="2" id="KW-0808">Transferase</keyword>
<feature type="domain" description="Deacetylase sirtuin-type" evidence="5">
    <location>
        <begin position="1"/>
        <end position="241"/>
    </location>
</feature>
<dbReference type="PANTHER" id="PTHR11085">
    <property type="entry name" value="NAD-DEPENDENT PROTEIN DEACYLASE SIRTUIN-5, MITOCHONDRIAL-RELATED"/>
    <property type="match status" value="1"/>
</dbReference>
<evidence type="ECO:0000259" key="5">
    <source>
        <dbReference type="PROSITE" id="PS50305"/>
    </source>
</evidence>
<dbReference type="InterPro" id="IPR050134">
    <property type="entry name" value="NAD-dep_sirtuin_deacylases"/>
</dbReference>
<evidence type="ECO:0000256" key="1">
    <source>
        <dbReference type="ARBA" id="ARBA00012928"/>
    </source>
</evidence>
<dbReference type="InterPro" id="IPR003000">
    <property type="entry name" value="Sirtuin"/>
</dbReference>
<dbReference type="EMBL" id="DXHS01000056">
    <property type="protein sequence ID" value="HIW02305.1"/>
    <property type="molecule type" value="Genomic_DNA"/>
</dbReference>
<protein>
    <recommendedName>
        <fullName evidence="1">protein acetyllysine N-acetyltransferase</fullName>
        <ecNumber evidence="1">2.3.1.286</ecNumber>
    </recommendedName>
</protein>
<dbReference type="PANTHER" id="PTHR11085:SF4">
    <property type="entry name" value="NAD-DEPENDENT PROTEIN DEACYLASE"/>
    <property type="match status" value="1"/>
</dbReference>
<feature type="binding site" evidence="4">
    <location>
        <position position="153"/>
    </location>
    <ligand>
        <name>Zn(2+)</name>
        <dbReference type="ChEBI" id="CHEBI:29105"/>
    </ligand>
</feature>
<feature type="binding site" evidence="4">
    <location>
        <position position="132"/>
    </location>
    <ligand>
        <name>Zn(2+)</name>
        <dbReference type="ChEBI" id="CHEBI:29105"/>
    </ligand>
</feature>
<dbReference type="EC" id="2.3.1.286" evidence="1"/>
<feature type="active site" description="Proton acceptor" evidence="4">
    <location>
        <position position="124"/>
    </location>
</feature>
<evidence type="ECO:0000256" key="2">
    <source>
        <dbReference type="ARBA" id="ARBA00022679"/>
    </source>
</evidence>
<dbReference type="InterPro" id="IPR029035">
    <property type="entry name" value="DHS-like_NAD/FAD-binding_dom"/>
</dbReference>
<feature type="binding site" evidence="4">
    <location>
        <position position="155"/>
    </location>
    <ligand>
        <name>Zn(2+)</name>
        <dbReference type="ChEBI" id="CHEBI:29105"/>
    </ligand>
</feature>
<dbReference type="Gene3D" id="3.40.50.1220">
    <property type="entry name" value="TPP-binding domain"/>
    <property type="match status" value="1"/>
</dbReference>
<comment type="caution">
    <text evidence="6">The sequence shown here is derived from an EMBL/GenBank/DDBJ whole genome shotgun (WGS) entry which is preliminary data.</text>
</comment>
<reference evidence="6" key="2">
    <citation type="submission" date="2021-04" db="EMBL/GenBank/DDBJ databases">
        <authorList>
            <person name="Gilroy R."/>
        </authorList>
    </citation>
    <scope>NUCLEOTIDE SEQUENCE</scope>
    <source>
        <strain evidence="6">12435</strain>
    </source>
</reference>
<gene>
    <name evidence="6" type="ORF">H9892_03110</name>
</gene>
<dbReference type="InterPro" id="IPR026591">
    <property type="entry name" value="Sirtuin_cat_small_dom_sf"/>
</dbReference>
<keyword evidence="4" id="KW-0862">Zinc</keyword>
<proteinExistence type="predicted"/>
<dbReference type="GO" id="GO:0070403">
    <property type="term" value="F:NAD+ binding"/>
    <property type="evidence" value="ECO:0007669"/>
    <property type="project" value="InterPro"/>
</dbReference>
<dbReference type="Pfam" id="PF02146">
    <property type="entry name" value="SIR2"/>
    <property type="match status" value="1"/>
</dbReference>
<dbReference type="GO" id="GO:0017136">
    <property type="term" value="F:histone deacetylase activity, NAD-dependent"/>
    <property type="evidence" value="ECO:0007669"/>
    <property type="project" value="TreeGrafter"/>
</dbReference>
<keyword evidence="4" id="KW-0479">Metal-binding</keyword>
<dbReference type="PROSITE" id="PS50305">
    <property type="entry name" value="SIRTUIN"/>
    <property type="match status" value="1"/>
</dbReference>
<organism evidence="6 7">
    <name type="scientific">Candidatus Protoclostridium stercorigallinarum</name>
    <dbReference type="NCBI Taxonomy" id="2838741"/>
    <lineage>
        <taxon>Bacteria</taxon>
        <taxon>Bacillati</taxon>
        <taxon>Bacillota</taxon>
        <taxon>Clostridia</taxon>
        <taxon>Candidatus Protoclostridium</taxon>
    </lineage>
</organism>
<evidence type="ECO:0000313" key="7">
    <source>
        <dbReference type="Proteomes" id="UP000823990"/>
    </source>
</evidence>
<keyword evidence="3" id="KW-0520">NAD</keyword>
<sequence length="241" mass="26020">MNDNAEKIKELKNMLNVSRSAVFFGGAGVSVPSGIPDFRSPDGLAGRKYKYPFETILSHEFFFTHTREFWDYFFAELDIPDAAPNAAHLALAELEKRGKLKAVITQNIDGLHQAAGSRTVYELHGTASRAHCVGCGKEYTAADVRGLRPLPTCGCGGLIKPDVVLYGEQLPEREVEGACEALAEADLVIVGGTSLSVYPAASFLRLTRGRVAVINKTPTLSSPVTPDLEIVGDITLLTELL</sequence>
<dbReference type="NCBIfam" id="NF001752">
    <property type="entry name" value="PRK00481.1-1"/>
    <property type="match status" value="1"/>
</dbReference>
<evidence type="ECO:0000256" key="3">
    <source>
        <dbReference type="ARBA" id="ARBA00023027"/>
    </source>
</evidence>